<dbReference type="Gene3D" id="1.10.1510.10">
    <property type="entry name" value="Uncharacterised protein YqeY/AIM41 PF09424, N-terminal domain"/>
    <property type="match status" value="1"/>
</dbReference>
<dbReference type="EMBL" id="FUKQ01000035">
    <property type="protein sequence ID" value="SJN35673.1"/>
    <property type="molecule type" value="Genomic_DNA"/>
</dbReference>
<gene>
    <name evidence="2" type="ORF">FM114_09670</name>
</gene>
<protein>
    <recommendedName>
        <fullName evidence="4">Transamidase GatB domain protein</fullName>
    </recommendedName>
</protein>
<dbReference type="InterPro" id="IPR003789">
    <property type="entry name" value="Asn/Gln_tRNA_amidoTrase-B-like"/>
</dbReference>
<dbReference type="Gene3D" id="1.10.10.410">
    <property type="match status" value="1"/>
</dbReference>
<evidence type="ECO:0000313" key="3">
    <source>
        <dbReference type="Proteomes" id="UP000188342"/>
    </source>
</evidence>
<dbReference type="Proteomes" id="UP000188342">
    <property type="component" value="Unassembled WGS sequence"/>
</dbReference>
<reference evidence="2 3" key="1">
    <citation type="submission" date="2017-02" db="EMBL/GenBank/DDBJ databases">
        <authorList>
            <person name="Peterson S.W."/>
        </authorList>
    </citation>
    <scope>NUCLEOTIDE SEQUENCE [LARGE SCALE GENOMIC DNA]</scope>
    <source>
        <strain evidence="2 3">LSP_Lj1</strain>
    </source>
</reference>
<dbReference type="InterPro" id="IPR023168">
    <property type="entry name" value="GatB_Yqey_C_2"/>
</dbReference>
<dbReference type="InterPro" id="IPR019004">
    <property type="entry name" value="YqeY/Aim41"/>
</dbReference>
<evidence type="ECO:0000313" key="2">
    <source>
        <dbReference type="EMBL" id="SJN35673.1"/>
    </source>
</evidence>
<dbReference type="SUPFAM" id="SSF89095">
    <property type="entry name" value="GatB/YqeY motif"/>
    <property type="match status" value="1"/>
</dbReference>
<dbReference type="PANTHER" id="PTHR28055:SF1">
    <property type="entry name" value="ALTERED INHERITANCE OF MITOCHONDRIA PROTEIN 41, MITOCHONDRIAL"/>
    <property type="match status" value="1"/>
</dbReference>
<accession>A0A1R4JV73</accession>
<dbReference type="InterPro" id="IPR042184">
    <property type="entry name" value="YqeY/Aim41_N"/>
</dbReference>
<evidence type="ECO:0000256" key="1">
    <source>
        <dbReference type="SAM" id="MobiDB-lite"/>
    </source>
</evidence>
<sequence>MGALKDQLKTDLVTAMKAKDDAAKSNIRMALAAIHTEEVAGNVARELTDAEETTVVTKEVNKRKDSAEAYRAGGREDLATKEASEADFLAKYLPTPLTTDEVQALVDEEVAAASTDGEKPTMRQMGQIIKAVTARTEGRSDGKTISGMVKTALS</sequence>
<proteinExistence type="predicted"/>
<feature type="region of interest" description="Disordered" evidence="1">
    <location>
        <begin position="134"/>
        <end position="154"/>
    </location>
</feature>
<dbReference type="Pfam" id="PF09424">
    <property type="entry name" value="YqeY"/>
    <property type="match status" value="1"/>
</dbReference>
<dbReference type="GO" id="GO:0016884">
    <property type="term" value="F:carbon-nitrogen ligase activity, with glutamine as amido-N-donor"/>
    <property type="evidence" value="ECO:0007669"/>
    <property type="project" value="InterPro"/>
</dbReference>
<dbReference type="AlphaFoldDB" id="A0A1R4JV73"/>
<dbReference type="STRING" id="1255658.FM114_09670"/>
<name>A0A1R4JV73_9ACTN</name>
<organism evidence="2 3">
    <name type="scientific">Luteococcus japonicus LSP_Lj1</name>
    <dbReference type="NCBI Taxonomy" id="1255658"/>
    <lineage>
        <taxon>Bacteria</taxon>
        <taxon>Bacillati</taxon>
        <taxon>Actinomycetota</taxon>
        <taxon>Actinomycetes</taxon>
        <taxon>Propionibacteriales</taxon>
        <taxon>Propionibacteriaceae</taxon>
        <taxon>Luteococcus</taxon>
    </lineage>
</organism>
<dbReference type="PANTHER" id="PTHR28055">
    <property type="entry name" value="ALTERED INHERITANCE OF MITOCHONDRIA PROTEIN 41, MITOCHONDRIAL"/>
    <property type="match status" value="1"/>
</dbReference>
<keyword evidence="3" id="KW-1185">Reference proteome</keyword>
<evidence type="ECO:0008006" key="4">
    <source>
        <dbReference type="Google" id="ProtNLM"/>
    </source>
</evidence>